<evidence type="ECO:0000256" key="2">
    <source>
        <dbReference type="ARBA" id="ARBA00006971"/>
    </source>
</evidence>
<dbReference type="PANTHER" id="PTHR43327">
    <property type="entry name" value="STOMATIN-LIKE PROTEIN 2, MITOCHONDRIAL"/>
    <property type="match status" value="1"/>
</dbReference>
<dbReference type="OrthoDB" id="9779595at2"/>
<proteinExistence type="inferred from homology"/>
<dbReference type="NCBIfam" id="TIGR01933">
    <property type="entry name" value="hflK"/>
    <property type="match status" value="1"/>
</dbReference>
<evidence type="ECO:0000256" key="4">
    <source>
        <dbReference type="ARBA" id="ARBA00022989"/>
    </source>
</evidence>
<comment type="similarity">
    <text evidence="2 6">Belongs to the band 7/mec-2 family. HflK subfamily.</text>
</comment>
<dbReference type="GO" id="GO:0008233">
    <property type="term" value="F:peptidase activity"/>
    <property type="evidence" value="ECO:0007669"/>
    <property type="project" value="UniProtKB-KW"/>
</dbReference>
<evidence type="ECO:0000313" key="10">
    <source>
        <dbReference type="EMBL" id="CUS39337.1"/>
    </source>
</evidence>
<dbReference type="SMART" id="SM00244">
    <property type="entry name" value="PHB"/>
    <property type="match status" value="1"/>
</dbReference>
<evidence type="ECO:0000256" key="1">
    <source>
        <dbReference type="ARBA" id="ARBA00004167"/>
    </source>
</evidence>
<dbReference type="RefSeq" id="WP_090751184.1">
    <property type="nucleotide sequence ID" value="NZ_CZQA01000013.1"/>
</dbReference>
<reference evidence="10 11" key="1">
    <citation type="submission" date="2015-10" db="EMBL/GenBank/DDBJ databases">
        <authorList>
            <person name="Gilbert D.G."/>
        </authorList>
    </citation>
    <scope>NUCLEOTIDE SEQUENCE [LARGE SCALE GENOMIC DNA]</scope>
    <source>
        <strain evidence="10">COMA1</strain>
    </source>
</reference>
<keyword evidence="10" id="KW-0378">Hydrolase</keyword>
<dbReference type="Gene3D" id="3.30.479.30">
    <property type="entry name" value="Band 7 domain"/>
    <property type="match status" value="1"/>
</dbReference>
<dbReference type="GO" id="GO:0006508">
    <property type="term" value="P:proteolysis"/>
    <property type="evidence" value="ECO:0007669"/>
    <property type="project" value="UniProtKB-KW"/>
</dbReference>
<evidence type="ECO:0000256" key="3">
    <source>
        <dbReference type="ARBA" id="ARBA00022692"/>
    </source>
</evidence>
<sequence length="377" mass="42085">MVWDPKDPWGKKPDPIEDVLKQAKSKMKELFAAGDFDGWKNHLPAGGLLNVVITALLIFFIWQAVFIVAPDEEGVVKRFGVPVRTVEPGPHFKIPFAETVLQPKVAKLYRVEVGFRTSQQGRQQMVPQEALMLTGDMNILAIEFIVQYKIKESREFLFNVADIHETIGKAAEASMREVVGKSKIDEALTTGKAVIQQDTLTLLQTILDQYQSGVQIAAVQLQDVDPPEAVAAAFKDVTNAKEDREKLINQAQGYRNDIIPRAKGEAAELVNRARGFAQARLNRAQGETNRFLATLKEYNQAKDVISKRIYIETMEEILPSMEKIIIDGKGGERLLPYLPLDRRSKPTSMTGAKTTPQTEGEESRSESPTLKPRGSRS</sequence>
<dbReference type="GO" id="GO:0016020">
    <property type="term" value="C:membrane"/>
    <property type="evidence" value="ECO:0007669"/>
    <property type="project" value="UniProtKB-SubCell"/>
</dbReference>
<evidence type="ECO:0000256" key="8">
    <source>
        <dbReference type="SAM" id="MobiDB-lite"/>
    </source>
</evidence>
<feature type="region of interest" description="Disordered" evidence="8">
    <location>
        <begin position="336"/>
        <end position="377"/>
    </location>
</feature>
<evidence type="ECO:0000256" key="7">
    <source>
        <dbReference type="SAM" id="Coils"/>
    </source>
</evidence>
<dbReference type="EMBL" id="CZQA01000013">
    <property type="protein sequence ID" value="CUS39337.1"/>
    <property type="molecule type" value="Genomic_DNA"/>
</dbReference>
<dbReference type="InterPro" id="IPR036013">
    <property type="entry name" value="Band_7/SPFH_dom_sf"/>
</dbReference>
<keyword evidence="10" id="KW-0645">Protease</keyword>
<gene>
    <name evidence="10" type="primary">hflK</name>
    <name evidence="10" type="ORF">COMA1_70156</name>
</gene>
<name>A0A0S4LQU9_9BACT</name>
<dbReference type="AlphaFoldDB" id="A0A0S4LQU9"/>
<feature type="transmembrane region" description="Helical" evidence="6">
    <location>
        <begin position="48"/>
        <end position="69"/>
    </location>
</feature>
<dbReference type="STRING" id="1742972.COMA1_70156"/>
<evidence type="ECO:0000259" key="9">
    <source>
        <dbReference type="SMART" id="SM00244"/>
    </source>
</evidence>
<comment type="function">
    <text evidence="6">HflC and HflK could encode or regulate a protease.</text>
</comment>
<dbReference type="Pfam" id="PF01145">
    <property type="entry name" value="Band_7"/>
    <property type="match status" value="1"/>
</dbReference>
<evidence type="ECO:0000313" key="11">
    <source>
        <dbReference type="Proteomes" id="UP000199032"/>
    </source>
</evidence>
<feature type="domain" description="Band 7" evidence="9">
    <location>
        <begin position="63"/>
        <end position="238"/>
    </location>
</feature>
<dbReference type="InterPro" id="IPR010201">
    <property type="entry name" value="HflK"/>
</dbReference>
<keyword evidence="7" id="KW-0175">Coiled coil</keyword>
<keyword evidence="4 6" id="KW-1133">Transmembrane helix</keyword>
<evidence type="ECO:0000256" key="5">
    <source>
        <dbReference type="ARBA" id="ARBA00023136"/>
    </source>
</evidence>
<feature type="compositionally biased region" description="Polar residues" evidence="8">
    <location>
        <begin position="346"/>
        <end position="358"/>
    </location>
</feature>
<evidence type="ECO:0000256" key="6">
    <source>
        <dbReference type="RuleBase" id="RU364113"/>
    </source>
</evidence>
<comment type="subcellular location">
    <subcellularLocation>
        <location evidence="1">Membrane</location>
        <topology evidence="1">Single-pass membrane protein</topology>
    </subcellularLocation>
</comment>
<dbReference type="CDD" id="cd03404">
    <property type="entry name" value="SPFH_HflK"/>
    <property type="match status" value="1"/>
</dbReference>
<accession>A0A0S4LQU9</accession>
<keyword evidence="3 6" id="KW-0812">Transmembrane</keyword>
<dbReference type="InterPro" id="IPR050710">
    <property type="entry name" value="Band7/mec-2_domain"/>
</dbReference>
<organism evidence="10 11">
    <name type="scientific">Candidatus Nitrospira nitrosa</name>
    <dbReference type="NCBI Taxonomy" id="1742972"/>
    <lineage>
        <taxon>Bacteria</taxon>
        <taxon>Pseudomonadati</taxon>
        <taxon>Nitrospirota</taxon>
        <taxon>Nitrospiria</taxon>
        <taxon>Nitrospirales</taxon>
        <taxon>Nitrospiraceae</taxon>
        <taxon>Nitrospira</taxon>
    </lineage>
</organism>
<feature type="coiled-coil region" evidence="7">
    <location>
        <begin position="230"/>
        <end position="257"/>
    </location>
</feature>
<dbReference type="SUPFAM" id="SSF117892">
    <property type="entry name" value="Band 7/SPFH domain"/>
    <property type="match status" value="1"/>
</dbReference>
<protein>
    <recommendedName>
        <fullName evidence="6">Protein HflK</fullName>
    </recommendedName>
</protein>
<dbReference type="Proteomes" id="UP000199032">
    <property type="component" value="Unassembled WGS sequence"/>
</dbReference>
<keyword evidence="5 6" id="KW-0472">Membrane</keyword>
<keyword evidence="11" id="KW-1185">Reference proteome</keyword>
<dbReference type="InterPro" id="IPR001107">
    <property type="entry name" value="Band_7"/>
</dbReference>
<dbReference type="PANTHER" id="PTHR43327:SF2">
    <property type="entry name" value="MODULATOR OF FTSH PROTEASE HFLK"/>
    <property type="match status" value="1"/>
</dbReference>
<comment type="subunit">
    <text evidence="6">HflC and HflK may interact to form a multimeric complex.</text>
</comment>